<gene>
    <name evidence="5" type="ORF">CQY22_001805</name>
</gene>
<dbReference type="PANTHER" id="PTHR43537">
    <property type="entry name" value="TRANSCRIPTIONAL REGULATOR, GNTR FAMILY"/>
    <property type="match status" value="1"/>
</dbReference>
<protein>
    <submittedName>
        <fullName evidence="5">FadR family transcriptional regulator</fullName>
    </submittedName>
</protein>
<evidence type="ECO:0000256" key="1">
    <source>
        <dbReference type="ARBA" id="ARBA00023015"/>
    </source>
</evidence>
<proteinExistence type="predicted"/>
<evidence type="ECO:0000256" key="3">
    <source>
        <dbReference type="ARBA" id="ARBA00023163"/>
    </source>
</evidence>
<evidence type="ECO:0000256" key="2">
    <source>
        <dbReference type="ARBA" id="ARBA00023125"/>
    </source>
</evidence>
<dbReference type="Pfam" id="PF07729">
    <property type="entry name" value="FCD"/>
    <property type="match status" value="1"/>
</dbReference>
<dbReference type="SUPFAM" id="SSF48008">
    <property type="entry name" value="GntR ligand-binding domain-like"/>
    <property type="match status" value="1"/>
</dbReference>
<dbReference type="InterPro" id="IPR036390">
    <property type="entry name" value="WH_DNA-bd_sf"/>
</dbReference>
<organism evidence="5 6">
    <name type="scientific">Mycolicibacterium brumae</name>
    <dbReference type="NCBI Taxonomy" id="85968"/>
    <lineage>
        <taxon>Bacteria</taxon>
        <taxon>Bacillati</taxon>
        <taxon>Actinomycetota</taxon>
        <taxon>Actinomycetes</taxon>
        <taxon>Mycobacteriales</taxon>
        <taxon>Mycobacteriaceae</taxon>
        <taxon>Mycolicibacterium</taxon>
    </lineage>
</organism>
<keyword evidence="6" id="KW-1185">Reference proteome</keyword>
<dbReference type="InterPro" id="IPR008920">
    <property type="entry name" value="TF_FadR/GntR_C"/>
</dbReference>
<dbReference type="SMART" id="SM00345">
    <property type="entry name" value="HTH_GNTR"/>
    <property type="match status" value="1"/>
</dbReference>
<reference evidence="5 6" key="1">
    <citation type="journal article" date="2017" name="Infect. Genet. Evol.">
        <title>The new phylogeny of the genus Mycobacterium: The old and the news.</title>
        <authorList>
            <person name="Tortoli E."/>
            <person name="Fedrizzi T."/>
            <person name="Meehan C.J."/>
            <person name="Trovato A."/>
            <person name="Grottola A."/>
            <person name="Giacobazzi E."/>
            <person name="Serpini G.F."/>
            <person name="Tagliazucchi S."/>
            <person name="Fabio A."/>
            <person name="Bettua C."/>
            <person name="Bertorelli R."/>
            <person name="Frascaro F."/>
            <person name="De Sanctis V."/>
            <person name="Pecorari M."/>
            <person name="Jousson O."/>
            <person name="Segata N."/>
            <person name="Cirillo D.M."/>
        </authorList>
    </citation>
    <scope>NUCLEOTIDE SEQUENCE [LARGE SCALE GENOMIC DNA]</scope>
    <source>
        <strain evidence="5 6">CIP1034565</strain>
    </source>
</reference>
<dbReference type="SUPFAM" id="SSF46785">
    <property type="entry name" value="Winged helix' DNA-binding domain"/>
    <property type="match status" value="1"/>
</dbReference>
<dbReference type="AlphaFoldDB" id="A0A2G5PHB0"/>
<dbReference type="PRINTS" id="PR00035">
    <property type="entry name" value="HTHGNTR"/>
</dbReference>
<keyword evidence="2" id="KW-0238">DNA-binding</keyword>
<keyword evidence="3" id="KW-0804">Transcription</keyword>
<dbReference type="GO" id="GO:0003700">
    <property type="term" value="F:DNA-binding transcription factor activity"/>
    <property type="evidence" value="ECO:0007669"/>
    <property type="project" value="InterPro"/>
</dbReference>
<evidence type="ECO:0000259" key="4">
    <source>
        <dbReference type="PROSITE" id="PS50949"/>
    </source>
</evidence>
<feature type="domain" description="HTH gntR-type" evidence="4">
    <location>
        <begin position="21"/>
        <end position="89"/>
    </location>
</feature>
<dbReference type="CDD" id="cd07377">
    <property type="entry name" value="WHTH_GntR"/>
    <property type="match status" value="1"/>
</dbReference>
<evidence type="ECO:0000313" key="5">
    <source>
        <dbReference type="EMBL" id="PIB77698.1"/>
    </source>
</evidence>
<dbReference type="InterPro" id="IPR011711">
    <property type="entry name" value="GntR_C"/>
</dbReference>
<dbReference type="PANTHER" id="PTHR43537:SF5">
    <property type="entry name" value="UXU OPERON TRANSCRIPTIONAL REGULATOR"/>
    <property type="match status" value="1"/>
</dbReference>
<dbReference type="EMBL" id="PDCN02000001">
    <property type="protein sequence ID" value="PIB77698.1"/>
    <property type="molecule type" value="Genomic_DNA"/>
</dbReference>
<dbReference type="SMART" id="SM00895">
    <property type="entry name" value="FCD"/>
    <property type="match status" value="1"/>
</dbReference>
<evidence type="ECO:0000313" key="6">
    <source>
        <dbReference type="Proteomes" id="UP000230551"/>
    </source>
</evidence>
<name>A0A2G5PHB0_9MYCO</name>
<dbReference type="RefSeq" id="WP_090588111.1">
    <property type="nucleotide sequence ID" value="NZ_CP104302.1"/>
</dbReference>
<keyword evidence="1" id="KW-0805">Transcription regulation</keyword>
<dbReference type="Pfam" id="PF00392">
    <property type="entry name" value="GntR"/>
    <property type="match status" value="1"/>
</dbReference>
<dbReference type="GO" id="GO:0003677">
    <property type="term" value="F:DNA binding"/>
    <property type="evidence" value="ECO:0007669"/>
    <property type="project" value="UniProtKB-KW"/>
</dbReference>
<dbReference type="InterPro" id="IPR036388">
    <property type="entry name" value="WH-like_DNA-bd_sf"/>
</dbReference>
<dbReference type="InterPro" id="IPR000524">
    <property type="entry name" value="Tscrpt_reg_HTH_GntR"/>
</dbReference>
<accession>A0A2G5PHB0</accession>
<dbReference type="Gene3D" id="1.10.10.10">
    <property type="entry name" value="Winged helix-like DNA-binding domain superfamily/Winged helix DNA-binding domain"/>
    <property type="match status" value="1"/>
</dbReference>
<dbReference type="STRING" id="85968.GCA_900073015_01486"/>
<sequence length="275" mass="29732">MECDIARREPAAPLSNAPRAKKAVDGAIDALRSDIVSGQVAQGARLPSERDLAAHYGVSQPTIREAVRALAAMGLIEVRHGSGAYVRGDSDFLMATALRILLQMKDVGLLEALDVRTALGLQSARAAALAADESDLAALEDAYRALDDVSGLADHSALIGAVAGFQIALSRAGRNELTSAIETVLISLIMQMQLKALRSRGIRYWQDQTVKFQSDRMRILEAVREGDPEAAAAAMAGYLNHQRQYFTADEELATLRLSDPRAVRVLDELSPRSRR</sequence>
<dbReference type="PROSITE" id="PS50949">
    <property type="entry name" value="HTH_GNTR"/>
    <property type="match status" value="1"/>
</dbReference>
<dbReference type="Proteomes" id="UP000230551">
    <property type="component" value="Unassembled WGS sequence"/>
</dbReference>
<comment type="caution">
    <text evidence="5">The sequence shown here is derived from an EMBL/GenBank/DDBJ whole genome shotgun (WGS) entry which is preliminary data.</text>
</comment>
<dbReference type="Gene3D" id="1.20.120.530">
    <property type="entry name" value="GntR ligand-binding domain-like"/>
    <property type="match status" value="1"/>
</dbReference>
<dbReference type="OrthoDB" id="120836at2"/>